<sequence>MKHRTFQISALKRSNSNDMFVTRIADLTAIAVSVGTIIVAFLYIPLIIMKITEMNERNPCSSGPPGLPGKPGEDGMPGKSGIPGILGLPGNAIPVTANYSSNCRLCPRGQQVGPQEPPGRIGEPGRIGYAGVAGVTGEMGARGRPGEPESAGLNGTCGQKGVPGKKSEPGSVGPRDLEGYPGSAG</sequence>
<evidence type="ECO:0008006" key="6">
    <source>
        <dbReference type="Google" id="ProtNLM"/>
    </source>
</evidence>
<dbReference type="AlphaFoldDB" id="A0AAF5PH91"/>
<keyword evidence="3" id="KW-1133">Transmembrane helix</keyword>
<evidence type="ECO:0000256" key="1">
    <source>
        <dbReference type="ARBA" id="ARBA00022737"/>
    </source>
</evidence>
<feature type="region of interest" description="Disordered" evidence="2">
    <location>
        <begin position="136"/>
        <end position="185"/>
    </location>
</feature>
<evidence type="ECO:0000313" key="4">
    <source>
        <dbReference type="Proteomes" id="UP000093561"/>
    </source>
</evidence>
<accession>A0AAF5PH91</accession>
<feature type="region of interest" description="Disordered" evidence="2">
    <location>
        <begin position="57"/>
        <end position="80"/>
    </location>
</feature>
<dbReference type="InterPro" id="IPR008160">
    <property type="entry name" value="Collagen"/>
</dbReference>
<reference evidence="4" key="2">
    <citation type="journal article" date="2016" name="Mol. Ecol.">
        <title>Population genomics of the filarial nematode parasite Wuchereria bancrofti from mosquitoes.</title>
        <authorList>
            <person name="Small S.T."/>
            <person name="Reimer L.J."/>
            <person name="Tisch D.J."/>
            <person name="King C.L."/>
            <person name="Christensen B.M."/>
            <person name="Siba P.M."/>
            <person name="Kazura J.W."/>
            <person name="Serre D."/>
            <person name="Zimmerman P.A."/>
        </authorList>
    </citation>
    <scope>NUCLEOTIDE SEQUENCE</scope>
    <source>
        <strain evidence="4">pt0022</strain>
    </source>
</reference>
<dbReference type="WBParaSite" id="mrna-Wban_00666">
    <property type="protein sequence ID" value="mrna-Wban_00666"/>
    <property type="gene ID" value="Wban_00666"/>
</dbReference>
<keyword evidence="3" id="KW-0812">Transmembrane</keyword>
<organism evidence="4 5">
    <name type="scientific">Wuchereria bancrofti</name>
    <dbReference type="NCBI Taxonomy" id="6293"/>
    <lineage>
        <taxon>Eukaryota</taxon>
        <taxon>Metazoa</taxon>
        <taxon>Ecdysozoa</taxon>
        <taxon>Nematoda</taxon>
        <taxon>Chromadorea</taxon>
        <taxon>Rhabditida</taxon>
        <taxon>Spirurina</taxon>
        <taxon>Spiruromorpha</taxon>
        <taxon>Filarioidea</taxon>
        <taxon>Onchocercidae</taxon>
        <taxon>Wuchereria</taxon>
    </lineage>
</organism>
<keyword evidence="1" id="KW-0677">Repeat</keyword>
<evidence type="ECO:0000256" key="3">
    <source>
        <dbReference type="SAM" id="Phobius"/>
    </source>
</evidence>
<dbReference type="Pfam" id="PF01391">
    <property type="entry name" value="Collagen"/>
    <property type="match status" value="1"/>
</dbReference>
<evidence type="ECO:0000256" key="2">
    <source>
        <dbReference type="SAM" id="MobiDB-lite"/>
    </source>
</evidence>
<keyword evidence="3" id="KW-0472">Membrane</keyword>
<dbReference type="PANTHER" id="PTHR24637">
    <property type="entry name" value="COLLAGEN"/>
    <property type="match status" value="1"/>
</dbReference>
<dbReference type="PANTHER" id="PTHR24637:SF236">
    <property type="entry name" value="NEMATODE CUTICLE COLLAGEN N-TERMINAL DOMAIN-CONTAINING PROTEIN"/>
    <property type="match status" value="1"/>
</dbReference>
<protein>
    <recommendedName>
        <fullName evidence="6">Nematode cuticle collagen N-terminal domain-containing protein</fullName>
    </recommendedName>
</protein>
<name>A0AAF5PH91_WUCBA</name>
<feature type="transmembrane region" description="Helical" evidence="3">
    <location>
        <begin position="20"/>
        <end position="44"/>
    </location>
</feature>
<reference evidence="4" key="1">
    <citation type="submission" date="2015-03" db="EMBL/GenBank/DDBJ databases">
        <title>Wuchereria bancrofti Genome Sequencing Papua New Guinea Strain.</title>
        <authorList>
            <person name="Small S.T."/>
            <person name="Serre D."/>
            <person name="Zimmerman P.A."/>
        </authorList>
    </citation>
    <scope>NUCLEOTIDE SEQUENCE [LARGE SCALE GENOMIC DNA]</scope>
    <source>
        <strain evidence="4">pt0022</strain>
    </source>
</reference>
<evidence type="ECO:0000313" key="5">
    <source>
        <dbReference type="WBParaSite" id="mrna-Wban_00666"/>
    </source>
</evidence>
<dbReference type="Proteomes" id="UP000093561">
    <property type="component" value="Unassembled WGS sequence"/>
</dbReference>
<reference evidence="5" key="3">
    <citation type="submission" date="2024-02" db="UniProtKB">
        <authorList>
            <consortium name="WormBaseParasite"/>
        </authorList>
    </citation>
    <scope>IDENTIFICATION</scope>
    <source>
        <strain evidence="5">pt0022</strain>
    </source>
</reference>
<proteinExistence type="predicted"/>